<name>A0A511J7M8_9CELL</name>
<sequence>MSVPAVDRALAEPTARTSRVWVAWLVLASIGLWSGFFGPIQVLLAQQAEAVSPDHKEAVLSLVTGVGAAVSMVLNPVWGAFSDRTVLRVGRRLPWVVGGAGAGAVAMLLLAGAHSVPTMVLAWALAQAGLNAMLAAITAVVPDQVPERERGVVGGVLAIAQTVGVIAGSGVAAATGSIAAGYLTLAAVLVVTTIPYALDSRDVALPRELRPPMRWRAFLRGFWVSPRRHPDYGWAWITRFLMNLGNALLVLYLLYYLTDEVGLADDAAESAVFTLTAVYGVTTVITAYLGGRWSDRMGRRKVFVIWSGIVTAVALQLFALVPTLPAAYVAAVVLGIGFGTYTAVDFALITQVLPAAGDRAKDLGVINIANTLPQVLAPVVAAGVIGAGLGYRGLYTLAALVSVLGSVLVVRIRGVA</sequence>
<dbReference type="PANTHER" id="PTHR23528:SF1">
    <property type="entry name" value="MAJOR FACILITATOR SUPERFAMILY (MFS) PROFILE DOMAIN-CONTAINING PROTEIN"/>
    <property type="match status" value="1"/>
</dbReference>
<dbReference type="Pfam" id="PF07690">
    <property type="entry name" value="MFS_1"/>
    <property type="match status" value="1"/>
</dbReference>
<evidence type="ECO:0000313" key="7">
    <source>
        <dbReference type="EMBL" id="GEL94000.1"/>
    </source>
</evidence>
<feature type="transmembrane region" description="Helical" evidence="5">
    <location>
        <begin position="393"/>
        <end position="412"/>
    </location>
</feature>
<organism evidence="7 8">
    <name type="scientific">Cellulomonas composti</name>
    <dbReference type="NCBI Taxonomy" id="266130"/>
    <lineage>
        <taxon>Bacteria</taxon>
        <taxon>Bacillati</taxon>
        <taxon>Actinomycetota</taxon>
        <taxon>Actinomycetes</taxon>
        <taxon>Micrococcales</taxon>
        <taxon>Cellulomonadaceae</taxon>
        <taxon>Cellulomonas</taxon>
    </lineage>
</organism>
<dbReference type="OrthoDB" id="7584869at2"/>
<gene>
    <name evidence="7" type="ORF">CCO02nite_06580</name>
</gene>
<evidence type="ECO:0000313" key="8">
    <source>
        <dbReference type="Proteomes" id="UP000321720"/>
    </source>
</evidence>
<dbReference type="Gene3D" id="1.20.1250.20">
    <property type="entry name" value="MFS general substrate transporter like domains"/>
    <property type="match status" value="2"/>
</dbReference>
<feature type="transmembrane region" description="Helical" evidence="5">
    <location>
        <begin position="152"/>
        <end position="173"/>
    </location>
</feature>
<dbReference type="InterPro" id="IPR036259">
    <property type="entry name" value="MFS_trans_sf"/>
</dbReference>
<evidence type="ECO:0000256" key="4">
    <source>
        <dbReference type="ARBA" id="ARBA00023136"/>
    </source>
</evidence>
<dbReference type="InterPro" id="IPR020846">
    <property type="entry name" value="MFS_dom"/>
</dbReference>
<feature type="transmembrane region" description="Helical" evidence="5">
    <location>
        <begin position="236"/>
        <end position="258"/>
    </location>
</feature>
<reference evidence="7 8" key="1">
    <citation type="submission" date="2019-07" db="EMBL/GenBank/DDBJ databases">
        <title>Whole genome shotgun sequence of Cellulomonas composti NBRC 100758.</title>
        <authorList>
            <person name="Hosoyama A."/>
            <person name="Uohara A."/>
            <person name="Ohji S."/>
            <person name="Ichikawa N."/>
        </authorList>
    </citation>
    <scope>NUCLEOTIDE SEQUENCE [LARGE SCALE GENOMIC DNA]</scope>
    <source>
        <strain evidence="7 8">NBRC 100758</strain>
    </source>
</reference>
<feature type="transmembrane region" description="Helical" evidence="5">
    <location>
        <begin position="120"/>
        <end position="140"/>
    </location>
</feature>
<dbReference type="PANTHER" id="PTHR23528">
    <property type="match status" value="1"/>
</dbReference>
<comment type="subcellular location">
    <subcellularLocation>
        <location evidence="1">Cell membrane</location>
        <topology evidence="1">Multi-pass membrane protein</topology>
    </subcellularLocation>
</comment>
<feature type="transmembrane region" description="Helical" evidence="5">
    <location>
        <begin position="179"/>
        <end position="198"/>
    </location>
</feature>
<feature type="domain" description="Major facilitator superfamily (MFS) profile" evidence="6">
    <location>
        <begin position="231"/>
        <end position="416"/>
    </location>
</feature>
<dbReference type="PROSITE" id="PS50850">
    <property type="entry name" value="MFS"/>
    <property type="match status" value="1"/>
</dbReference>
<evidence type="ECO:0000256" key="2">
    <source>
        <dbReference type="ARBA" id="ARBA00022692"/>
    </source>
</evidence>
<keyword evidence="8" id="KW-1185">Reference proteome</keyword>
<dbReference type="InterPro" id="IPR011701">
    <property type="entry name" value="MFS"/>
</dbReference>
<keyword evidence="4 5" id="KW-0472">Membrane</keyword>
<protein>
    <submittedName>
        <fullName evidence="7">MFS transporter</fullName>
    </submittedName>
</protein>
<evidence type="ECO:0000256" key="3">
    <source>
        <dbReference type="ARBA" id="ARBA00022989"/>
    </source>
</evidence>
<dbReference type="GO" id="GO:0005886">
    <property type="term" value="C:plasma membrane"/>
    <property type="evidence" value="ECO:0007669"/>
    <property type="project" value="UniProtKB-SubCell"/>
</dbReference>
<evidence type="ECO:0000256" key="1">
    <source>
        <dbReference type="ARBA" id="ARBA00004651"/>
    </source>
</evidence>
<dbReference type="PROSITE" id="PS00216">
    <property type="entry name" value="SUGAR_TRANSPORT_1"/>
    <property type="match status" value="1"/>
</dbReference>
<dbReference type="InterPro" id="IPR005829">
    <property type="entry name" value="Sugar_transporter_CS"/>
</dbReference>
<feature type="transmembrane region" description="Helical" evidence="5">
    <location>
        <begin position="327"/>
        <end position="353"/>
    </location>
</feature>
<accession>A0A511J7M8</accession>
<keyword evidence="2 5" id="KW-0812">Transmembrane</keyword>
<feature type="transmembrane region" description="Helical" evidence="5">
    <location>
        <begin position="302"/>
        <end position="321"/>
    </location>
</feature>
<feature type="transmembrane region" description="Helical" evidence="5">
    <location>
        <begin position="93"/>
        <end position="114"/>
    </location>
</feature>
<dbReference type="AlphaFoldDB" id="A0A511J7M8"/>
<feature type="transmembrane region" description="Helical" evidence="5">
    <location>
        <begin position="365"/>
        <end position="387"/>
    </location>
</feature>
<feature type="transmembrane region" description="Helical" evidence="5">
    <location>
        <begin position="20"/>
        <end position="38"/>
    </location>
</feature>
<dbReference type="GO" id="GO:0022857">
    <property type="term" value="F:transmembrane transporter activity"/>
    <property type="evidence" value="ECO:0007669"/>
    <property type="project" value="InterPro"/>
</dbReference>
<comment type="caution">
    <text evidence="7">The sequence shown here is derived from an EMBL/GenBank/DDBJ whole genome shotgun (WGS) entry which is preliminary data.</text>
</comment>
<dbReference type="EMBL" id="BJWG01000002">
    <property type="protein sequence ID" value="GEL94000.1"/>
    <property type="molecule type" value="Genomic_DNA"/>
</dbReference>
<proteinExistence type="predicted"/>
<feature type="transmembrane region" description="Helical" evidence="5">
    <location>
        <begin position="58"/>
        <end position="81"/>
    </location>
</feature>
<keyword evidence="3 5" id="KW-1133">Transmembrane helix</keyword>
<evidence type="ECO:0000256" key="5">
    <source>
        <dbReference type="SAM" id="Phobius"/>
    </source>
</evidence>
<feature type="transmembrane region" description="Helical" evidence="5">
    <location>
        <begin position="270"/>
        <end position="290"/>
    </location>
</feature>
<dbReference type="SUPFAM" id="SSF103473">
    <property type="entry name" value="MFS general substrate transporter"/>
    <property type="match status" value="1"/>
</dbReference>
<dbReference type="Proteomes" id="UP000321720">
    <property type="component" value="Unassembled WGS sequence"/>
</dbReference>
<evidence type="ECO:0000259" key="6">
    <source>
        <dbReference type="PROSITE" id="PS50850"/>
    </source>
</evidence>